<protein>
    <submittedName>
        <fullName evidence="1">6073_t:CDS:1</fullName>
    </submittedName>
</protein>
<evidence type="ECO:0000313" key="2">
    <source>
        <dbReference type="Proteomes" id="UP000789366"/>
    </source>
</evidence>
<gene>
    <name evidence="1" type="ORF">SPELUC_LOCUS16108</name>
</gene>
<proteinExistence type="predicted"/>
<feature type="non-terminal residue" evidence="1">
    <location>
        <position position="1"/>
    </location>
</feature>
<evidence type="ECO:0000313" key="1">
    <source>
        <dbReference type="EMBL" id="CAG8776643.1"/>
    </source>
</evidence>
<keyword evidence="2" id="KW-1185">Reference proteome</keyword>
<sequence>QKPQCIIATASTTVNEDEVERIVNNNTNSSIVKFKRPKIFWKYSKSKEAIDVNNQVH</sequence>
<dbReference type="EMBL" id="CAJVPW010057538">
    <property type="protein sequence ID" value="CAG8776643.1"/>
    <property type="molecule type" value="Genomic_DNA"/>
</dbReference>
<name>A0ACA9R4D3_9GLOM</name>
<comment type="caution">
    <text evidence="1">The sequence shown here is derived from an EMBL/GenBank/DDBJ whole genome shotgun (WGS) entry which is preliminary data.</text>
</comment>
<organism evidence="1 2">
    <name type="scientific">Cetraspora pellucida</name>
    <dbReference type="NCBI Taxonomy" id="1433469"/>
    <lineage>
        <taxon>Eukaryota</taxon>
        <taxon>Fungi</taxon>
        <taxon>Fungi incertae sedis</taxon>
        <taxon>Mucoromycota</taxon>
        <taxon>Glomeromycotina</taxon>
        <taxon>Glomeromycetes</taxon>
        <taxon>Diversisporales</taxon>
        <taxon>Gigasporaceae</taxon>
        <taxon>Cetraspora</taxon>
    </lineage>
</organism>
<reference evidence="1" key="1">
    <citation type="submission" date="2021-06" db="EMBL/GenBank/DDBJ databases">
        <authorList>
            <person name="Kallberg Y."/>
            <person name="Tangrot J."/>
            <person name="Rosling A."/>
        </authorList>
    </citation>
    <scope>NUCLEOTIDE SEQUENCE</scope>
    <source>
        <strain evidence="1">28 12/20/2015</strain>
    </source>
</reference>
<dbReference type="Proteomes" id="UP000789366">
    <property type="component" value="Unassembled WGS sequence"/>
</dbReference>
<accession>A0ACA9R4D3</accession>